<dbReference type="InterPro" id="IPR000668">
    <property type="entry name" value="Peptidase_C1A_C"/>
</dbReference>
<dbReference type="EnsemblMetazoa" id="MESCA003062-RA">
    <property type="protein sequence ID" value="MESCA003062-PA"/>
    <property type="gene ID" value="MESCA003062"/>
</dbReference>
<comment type="similarity">
    <text evidence="1">Belongs to the peptidase C1 family.</text>
</comment>
<evidence type="ECO:0000256" key="2">
    <source>
        <dbReference type="SAM" id="SignalP"/>
    </source>
</evidence>
<feature type="chain" id="PRO_5018652745" description="Peptidase C1A papain C-terminal domain-containing protein" evidence="2">
    <location>
        <begin position="17"/>
        <end position="299"/>
    </location>
</feature>
<feature type="signal peptide" evidence="2">
    <location>
        <begin position="1"/>
        <end position="16"/>
    </location>
</feature>
<dbReference type="Gene3D" id="3.90.70.10">
    <property type="entry name" value="Cysteine proteinases"/>
    <property type="match status" value="1"/>
</dbReference>
<keyword evidence="5" id="KW-1185">Reference proteome</keyword>
<protein>
    <recommendedName>
        <fullName evidence="3">Peptidase C1A papain C-terminal domain-containing protein</fullName>
    </recommendedName>
</protein>
<dbReference type="Proteomes" id="UP000015102">
    <property type="component" value="Unassembled WGS sequence"/>
</dbReference>
<keyword evidence="2" id="KW-0732">Signal</keyword>
<reference evidence="5" key="1">
    <citation type="submission" date="2013-02" db="EMBL/GenBank/DDBJ databases">
        <authorList>
            <person name="Hughes D."/>
        </authorList>
    </citation>
    <scope>NUCLEOTIDE SEQUENCE</scope>
    <source>
        <strain>Durham</strain>
        <strain evidence="5">NC isolate 2 -- Noor lab</strain>
    </source>
</reference>
<name>T1GHZ6_MEGSC</name>
<organism evidence="4 5">
    <name type="scientific">Megaselia scalaris</name>
    <name type="common">Humpbacked fly</name>
    <name type="synonym">Phora scalaris</name>
    <dbReference type="NCBI Taxonomy" id="36166"/>
    <lineage>
        <taxon>Eukaryota</taxon>
        <taxon>Metazoa</taxon>
        <taxon>Ecdysozoa</taxon>
        <taxon>Arthropoda</taxon>
        <taxon>Hexapoda</taxon>
        <taxon>Insecta</taxon>
        <taxon>Pterygota</taxon>
        <taxon>Neoptera</taxon>
        <taxon>Endopterygota</taxon>
        <taxon>Diptera</taxon>
        <taxon>Brachycera</taxon>
        <taxon>Muscomorpha</taxon>
        <taxon>Platypezoidea</taxon>
        <taxon>Phoridae</taxon>
        <taxon>Megaseliini</taxon>
        <taxon>Megaselia</taxon>
    </lineage>
</organism>
<evidence type="ECO:0000313" key="5">
    <source>
        <dbReference type="Proteomes" id="UP000015102"/>
    </source>
</evidence>
<dbReference type="InterPro" id="IPR013128">
    <property type="entry name" value="Peptidase_C1A"/>
</dbReference>
<dbReference type="EMBL" id="CAQQ02000718">
    <property type="status" value="NOT_ANNOTATED_CDS"/>
    <property type="molecule type" value="Genomic_DNA"/>
</dbReference>
<proteinExistence type="inferred from homology"/>
<sequence>MKILICLVIGLTSVYSQSMTWEEYKKEFGKNYSATDDVYRNIYFTNVASIINNYNYENGLRPFQQGYSAITDVNFNVYLACFTAVSWTLIDIPKGKNITIENTNNLPDAFELDTSEVEITDQTNYGDLDAFTCNYGWAFAVAKAVEIYGIHHSKYPSTTSLSAQQLIDCWGIDNCKAGFPHKALEYLTKYHQVLYSANNYRYVAKKNDFCTIDISGYPEAGSLKGFSTLEDNAKEEDIKSVLYNLKTPIIIEINPNVNLFMTYKSGVYNTVSYNIYSHFMLIVGYGLKYTTEKNIPIGS</sequence>
<dbReference type="STRING" id="36166.T1GHZ6"/>
<dbReference type="InterPro" id="IPR038765">
    <property type="entry name" value="Papain-like_cys_pep_sf"/>
</dbReference>
<dbReference type="HOGENOM" id="CLU_012184_1_0_1"/>
<evidence type="ECO:0000259" key="3">
    <source>
        <dbReference type="SMART" id="SM00645"/>
    </source>
</evidence>
<dbReference type="AlphaFoldDB" id="T1GHZ6"/>
<dbReference type="SUPFAM" id="SSF54001">
    <property type="entry name" value="Cysteine proteinases"/>
    <property type="match status" value="1"/>
</dbReference>
<dbReference type="GO" id="GO:0006508">
    <property type="term" value="P:proteolysis"/>
    <property type="evidence" value="ECO:0007669"/>
    <property type="project" value="InterPro"/>
</dbReference>
<dbReference type="GO" id="GO:0008234">
    <property type="term" value="F:cysteine-type peptidase activity"/>
    <property type="evidence" value="ECO:0007669"/>
    <property type="project" value="InterPro"/>
</dbReference>
<evidence type="ECO:0000313" key="4">
    <source>
        <dbReference type="EnsemblMetazoa" id="MESCA003062-PA"/>
    </source>
</evidence>
<dbReference type="PANTHER" id="PTHR12411">
    <property type="entry name" value="CYSTEINE PROTEASE FAMILY C1-RELATED"/>
    <property type="match status" value="1"/>
</dbReference>
<dbReference type="Gene3D" id="1.10.287.2250">
    <property type="match status" value="1"/>
</dbReference>
<feature type="domain" description="Peptidase C1A papain C-terminal" evidence="3">
    <location>
        <begin position="106"/>
        <end position="297"/>
    </location>
</feature>
<dbReference type="Pfam" id="PF00112">
    <property type="entry name" value="Peptidase_C1"/>
    <property type="match status" value="1"/>
</dbReference>
<reference evidence="4" key="2">
    <citation type="submission" date="2015-06" db="UniProtKB">
        <authorList>
            <consortium name="EnsemblMetazoa"/>
        </authorList>
    </citation>
    <scope>IDENTIFICATION</scope>
</reference>
<dbReference type="SMART" id="SM00645">
    <property type="entry name" value="Pept_C1"/>
    <property type="match status" value="1"/>
</dbReference>
<evidence type="ECO:0000256" key="1">
    <source>
        <dbReference type="ARBA" id="ARBA00008455"/>
    </source>
</evidence>
<accession>T1GHZ6</accession>